<sequence>MISHGIFVLIMKETTQTGLIGWKINRVVMSARTNQITLKAEVVVVDLGASASAPARAAPSLPQLIHIRLRSIRKRKPIHKSVYDL</sequence>
<dbReference type="AlphaFoldDB" id="C0P986"/>
<evidence type="ECO:0000313" key="1">
    <source>
        <dbReference type="EMBL" id="ACN30731.1"/>
    </source>
</evidence>
<proteinExistence type="evidence at transcript level"/>
<name>C0P986_MAIZE</name>
<dbReference type="HOGENOM" id="CLU_2515948_0_0_1"/>
<protein>
    <submittedName>
        <fullName evidence="1">Uncharacterized protein</fullName>
    </submittedName>
</protein>
<dbReference type="EMBL" id="BT064855">
    <property type="protein sequence ID" value="ACN30731.1"/>
    <property type="molecule type" value="mRNA"/>
</dbReference>
<accession>C0P986</accession>
<reference evidence="1" key="1">
    <citation type="journal article" date="2009" name="PLoS Genet.">
        <title>Sequencing, mapping, and analysis of 27,455 maize full-length cDNAs.</title>
        <authorList>
            <person name="Soderlund C."/>
            <person name="Descour A."/>
            <person name="Kudrna D."/>
            <person name="Bomhoff M."/>
            <person name="Boyd L."/>
            <person name="Currie J."/>
            <person name="Angelova A."/>
            <person name="Collura K."/>
            <person name="Wissotski M."/>
            <person name="Ashley E."/>
            <person name="Morrow D."/>
            <person name="Fernandes J."/>
            <person name="Walbot V."/>
            <person name="Yu Y."/>
        </authorList>
    </citation>
    <scope>NUCLEOTIDE SEQUENCE</scope>
    <source>
        <strain evidence="1">B73</strain>
    </source>
</reference>
<organism evidence="1">
    <name type="scientific">Zea mays</name>
    <name type="common">Maize</name>
    <dbReference type="NCBI Taxonomy" id="4577"/>
    <lineage>
        <taxon>Eukaryota</taxon>
        <taxon>Viridiplantae</taxon>
        <taxon>Streptophyta</taxon>
        <taxon>Embryophyta</taxon>
        <taxon>Tracheophyta</taxon>
        <taxon>Spermatophyta</taxon>
        <taxon>Magnoliopsida</taxon>
        <taxon>Liliopsida</taxon>
        <taxon>Poales</taxon>
        <taxon>Poaceae</taxon>
        <taxon>PACMAD clade</taxon>
        <taxon>Panicoideae</taxon>
        <taxon>Andropogonodae</taxon>
        <taxon>Andropogoneae</taxon>
        <taxon>Tripsacinae</taxon>
        <taxon>Zea</taxon>
    </lineage>
</organism>